<gene>
    <name evidence="4" type="ORF">PCON_10220</name>
</gene>
<dbReference type="PROSITE" id="PS50297">
    <property type="entry name" value="ANK_REP_REGION"/>
    <property type="match status" value="1"/>
</dbReference>
<dbReference type="EMBL" id="HF935554">
    <property type="protein sequence ID" value="CCX10626.1"/>
    <property type="molecule type" value="Genomic_DNA"/>
</dbReference>
<keyword evidence="2 3" id="KW-0040">ANK repeat</keyword>
<keyword evidence="1" id="KW-0677">Repeat</keyword>
<dbReference type="Proteomes" id="UP000018144">
    <property type="component" value="Unassembled WGS sequence"/>
</dbReference>
<evidence type="ECO:0000256" key="2">
    <source>
        <dbReference type="ARBA" id="ARBA00023043"/>
    </source>
</evidence>
<feature type="repeat" description="ANK" evidence="3">
    <location>
        <begin position="97"/>
        <end position="129"/>
    </location>
</feature>
<evidence type="ECO:0000313" key="5">
    <source>
        <dbReference type="Proteomes" id="UP000018144"/>
    </source>
</evidence>
<evidence type="ECO:0000313" key="4">
    <source>
        <dbReference type="EMBL" id="CCX10626.1"/>
    </source>
</evidence>
<dbReference type="STRING" id="1076935.U4L3L2"/>
<dbReference type="SUPFAM" id="SSF48403">
    <property type="entry name" value="Ankyrin repeat"/>
    <property type="match status" value="1"/>
</dbReference>
<dbReference type="InterPro" id="IPR036770">
    <property type="entry name" value="Ankyrin_rpt-contain_sf"/>
</dbReference>
<organism evidence="4 5">
    <name type="scientific">Pyronema omphalodes (strain CBS 100304)</name>
    <name type="common">Pyronema confluens</name>
    <dbReference type="NCBI Taxonomy" id="1076935"/>
    <lineage>
        <taxon>Eukaryota</taxon>
        <taxon>Fungi</taxon>
        <taxon>Dikarya</taxon>
        <taxon>Ascomycota</taxon>
        <taxon>Pezizomycotina</taxon>
        <taxon>Pezizomycetes</taxon>
        <taxon>Pezizales</taxon>
        <taxon>Pyronemataceae</taxon>
        <taxon>Pyronema</taxon>
    </lineage>
</organism>
<keyword evidence="5" id="KW-1185">Reference proteome</keyword>
<sequence>MRSEIDYWLKDVTPLYYVISFGYEKTVFTFLENGVDMLELHGSVEEHPLIDVDMRELRGRVRVEGHQLIHATVHGHSKIVSLLIEKNCSVSEKDRFYGNTVLHWAFQKGNYEIIRILLEHGTSPSTLNLSRDTPLDRFIACDDAREELMPPDDIIKHCIGKGVSTADNGY</sequence>
<dbReference type="OrthoDB" id="3945980at2759"/>
<protein>
    <submittedName>
        <fullName evidence="4">Similar to Ankyrin repeat and BTB/POZ domain-containing protein BTBD11-A acc. no. Q1LVW0</fullName>
    </submittedName>
</protein>
<dbReference type="Pfam" id="PF12796">
    <property type="entry name" value="Ank_2"/>
    <property type="match status" value="1"/>
</dbReference>
<dbReference type="Gene3D" id="1.25.40.20">
    <property type="entry name" value="Ankyrin repeat-containing domain"/>
    <property type="match status" value="1"/>
</dbReference>
<dbReference type="SMART" id="SM00248">
    <property type="entry name" value="ANK"/>
    <property type="match status" value="3"/>
</dbReference>
<reference evidence="4 5" key="1">
    <citation type="journal article" date="2013" name="PLoS Genet.">
        <title>The genome and development-dependent transcriptomes of Pyronema confluens: a window into fungal evolution.</title>
        <authorList>
            <person name="Traeger S."/>
            <person name="Altegoer F."/>
            <person name="Freitag M."/>
            <person name="Gabaldon T."/>
            <person name="Kempken F."/>
            <person name="Kumar A."/>
            <person name="Marcet-Houben M."/>
            <person name="Poggeler S."/>
            <person name="Stajich J.E."/>
            <person name="Nowrousian M."/>
        </authorList>
    </citation>
    <scope>NUCLEOTIDE SEQUENCE [LARGE SCALE GENOMIC DNA]</scope>
    <source>
        <strain evidence="5">CBS 100304</strain>
        <tissue evidence="4">Vegetative mycelium</tissue>
    </source>
</reference>
<evidence type="ECO:0000256" key="3">
    <source>
        <dbReference type="PROSITE-ProRule" id="PRU00023"/>
    </source>
</evidence>
<dbReference type="InterPro" id="IPR002110">
    <property type="entry name" value="Ankyrin_rpt"/>
</dbReference>
<accession>U4L3L2</accession>
<dbReference type="AlphaFoldDB" id="U4L3L2"/>
<name>U4L3L2_PYROM</name>
<evidence type="ECO:0000256" key="1">
    <source>
        <dbReference type="ARBA" id="ARBA00022737"/>
    </source>
</evidence>
<dbReference type="PANTHER" id="PTHR24198">
    <property type="entry name" value="ANKYRIN REPEAT AND PROTEIN KINASE DOMAIN-CONTAINING PROTEIN"/>
    <property type="match status" value="1"/>
</dbReference>
<dbReference type="PROSITE" id="PS50088">
    <property type="entry name" value="ANK_REPEAT"/>
    <property type="match status" value="1"/>
</dbReference>
<proteinExistence type="predicted"/>
<dbReference type="PANTHER" id="PTHR24198:SF165">
    <property type="entry name" value="ANKYRIN REPEAT-CONTAINING PROTEIN-RELATED"/>
    <property type="match status" value="1"/>
</dbReference>